<dbReference type="InterPro" id="IPR036388">
    <property type="entry name" value="WH-like_DNA-bd_sf"/>
</dbReference>
<dbReference type="InterPro" id="IPR053926">
    <property type="entry name" value="RecX_HTH_1st"/>
</dbReference>
<dbReference type="GO" id="GO:0005737">
    <property type="term" value="C:cytoplasm"/>
    <property type="evidence" value="ECO:0007669"/>
    <property type="project" value="UniProtKB-SubCell"/>
</dbReference>
<evidence type="ECO:0000256" key="2">
    <source>
        <dbReference type="ARBA" id="ARBA00009695"/>
    </source>
</evidence>
<evidence type="ECO:0000259" key="6">
    <source>
        <dbReference type="Pfam" id="PF02631"/>
    </source>
</evidence>
<comment type="similarity">
    <text evidence="2 5">Belongs to the RecX family.</text>
</comment>
<evidence type="ECO:0000256" key="5">
    <source>
        <dbReference type="HAMAP-Rule" id="MF_01114"/>
    </source>
</evidence>
<dbReference type="Pfam" id="PF21981">
    <property type="entry name" value="RecX_HTH3"/>
    <property type="match status" value="1"/>
</dbReference>
<gene>
    <name evidence="5 9" type="primary">recX</name>
    <name evidence="9" type="ORF">H0A61_02574</name>
</gene>
<dbReference type="PANTHER" id="PTHR33602:SF1">
    <property type="entry name" value="REGULATORY PROTEIN RECX FAMILY PROTEIN"/>
    <property type="match status" value="1"/>
</dbReference>
<evidence type="ECO:0000256" key="1">
    <source>
        <dbReference type="ARBA" id="ARBA00004496"/>
    </source>
</evidence>
<dbReference type="EMBL" id="CP059066">
    <property type="protein sequence ID" value="QSQ10175.1"/>
    <property type="molecule type" value="Genomic_DNA"/>
</dbReference>
<dbReference type="Pfam" id="PF21982">
    <property type="entry name" value="RecX_HTH1"/>
    <property type="match status" value="1"/>
</dbReference>
<comment type="subcellular location">
    <subcellularLocation>
        <location evidence="1 5">Cytoplasm</location>
    </subcellularLocation>
</comment>
<dbReference type="GO" id="GO:0006282">
    <property type="term" value="P:regulation of DNA repair"/>
    <property type="evidence" value="ECO:0007669"/>
    <property type="project" value="UniProtKB-UniRule"/>
</dbReference>
<protein>
    <recommendedName>
        <fullName evidence="3 5">Regulatory protein RecX</fullName>
    </recommendedName>
</protein>
<dbReference type="KEGG" id="kme:H0A61_02574"/>
<evidence type="ECO:0000256" key="3">
    <source>
        <dbReference type="ARBA" id="ARBA00018111"/>
    </source>
</evidence>
<dbReference type="Gene3D" id="1.10.10.10">
    <property type="entry name" value="Winged helix-like DNA-binding domain superfamily/Winged helix DNA-binding domain"/>
    <property type="match status" value="3"/>
</dbReference>
<dbReference type="RefSeq" id="WP_206707488.1">
    <property type="nucleotide sequence ID" value="NZ_CP059066.1"/>
</dbReference>
<evidence type="ECO:0000259" key="8">
    <source>
        <dbReference type="Pfam" id="PF21982"/>
    </source>
</evidence>
<dbReference type="HAMAP" id="MF_01114">
    <property type="entry name" value="RecX"/>
    <property type="match status" value="1"/>
</dbReference>
<keyword evidence="4 5" id="KW-0963">Cytoplasm</keyword>
<dbReference type="InterPro" id="IPR053925">
    <property type="entry name" value="RecX_HTH_3rd"/>
</dbReference>
<proteinExistence type="inferred from homology"/>
<feature type="domain" description="RecX third three-helical" evidence="7">
    <location>
        <begin position="102"/>
        <end position="148"/>
    </location>
</feature>
<sequence length="153" mass="17955">MQRLISKAFLYAVNLLAFRDYTEREICEKLIKKGYDESIVKQVVKDLIQKGYIDDNRYAEQWVKNKAKSKGIGAAKIKYELSRKGIPYDLIEEKLEESKDFDELEIAMGVANKKIKSYKNMEKDRIKAKLGRFLERKGFSYNVINKVIDNLFQ</sequence>
<name>A0A8A0RP56_9FIRM</name>
<evidence type="ECO:0000256" key="4">
    <source>
        <dbReference type="ARBA" id="ARBA00022490"/>
    </source>
</evidence>
<dbReference type="Pfam" id="PF02631">
    <property type="entry name" value="RecX_HTH2"/>
    <property type="match status" value="1"/>
</dbReference>
<reference evidence="9" key="1">
    <citation type="submission" date="2020-07" db="EMBL/GenBank/DDBJ databases">
        <title>Koleobacter methoxysyntrophicus gen. nov., sp. nov., a novel anaerobic bacterium isolated from deep subsurface oil field and proposal of Koleobacterales ord. nov. in the phylum Firmicutes.</title>
        <authorList>
            <person name="Sakamoto S."/>
            <person name="Tamaki H."/>
        </authorList>
    </citation>
    <scope>NUCLEOTIDE SEQUENCE</scope>
    <source>
        <strain evidence="9">NRmbB1</strain>
    </source>
</reference>
<dbReference type="Proteomes" id="UP000662904">
    <property type="component" value="Chromosome"/>
</dbReference>
<dbReference type="AlphaFoldDB" id="A0A8A0RP56"/>
<evidence type="ECO:0000313" key="10">
    <source>
        <dbReference type="Proteomes" id="UP000662904"/>
    </source>
</evidence>
<feature type="domain" description="RecX first three-helical" evidence="8">
    <location>
        <begin position="8"/>
        <end position="47"/>
    </location>
</feature>
<dbReference type="PANTHER" id="PTHR33602">
    <property type="entry name" value="REGULATORY PROTEIN RECX FAMILY PROTEIN"/>
    <property type="match status" value="1"/>
</dbReference>
<evidence type="ECO:0000313" key="9">
    <source>
        <dbReference type="EMBL" id="QSQ10175.1"/>
    </source>
</evidence>
<dbReference type="InterPro" id="IPR053924">
    <property type="entry name" value="RecX_HTH_2nd"/>
</dbReference>
<organism evidence="9 10">
    <name type="scientific">Koleobacter methoxysyntrophicus</name>
    <dbReference type="NCBI Taxonomy" id="2751313"/>
    <lineage>
        <taxon>Bacteria</taxon>
        <taxon>Bacillati</taxon>
        <taxon>Bacillota</taxon>
        <taxon>Clostridia</taxon>
        <taxon>Koleobacterales</taxon>
        <taxon>Koleobacteraceae</taxon>
        <taxon>Koleobacter</taxon>
    </lineage>
</organism>
<feature type="domain" description="RecX second three-helical" evidence="6">
    <location>
        <begin position="54"/>
        <end position="95"/>
    </location>
</feature>
<dbReference type="InterPro" id="IPR003783">
    <property type="entry name" value="Regulatory_RecX"/>
</dbReference>
<accession>A0A8A0RP56</accession>
<comment type="function">
    <text evidence="5">Modulates RecA activity.</text>
</comment>
<evidence type="ECO:0000259" key="7">
    <source>
        <dbReference type="Pfam" id="PF21981"/>
    </source>
</evidence>
<keyword evidence="10" id="KW-1185">Reference proteome</keyword>